<dbReference type="SUPFAM" id="SSF48371">
    <property type="entry name" value="ARM repeat"/>
    <property type="match status" value="1"/>
</dbReference>
<evidence type="ECO:0000313" key="3">
    <source>
        <dbReference type="EMBL" id="EFN81307.1"/>
    </source>
</evidence>
<feature type="coiled-coil region" evidence="1">
    <location>
        <begin position="9"/>
        <end position="43"/>
    </location>
</feature>
<feature type="region of interest" description="Disordered" evidence="2">
    <location>
        <begin position="142"/>
        <end position="162"/>
    </location>
</feature>
<reference evidence="3 4" key="1">
    <citation type="journal article" date="2010" name="Science">
        <title>Genomic comparison of the ants Camponotus floridanus and Harpegnathos saltator.</title>
        <authorList>
            <person name="Bonasio R."/>
            <person name="Zhang G."/>
            <person name="Ye C."/>
            <person name="Mutti N.S."/>
            <person name="Fang X."/>
            <person name="Qin N."/>
            <person name="Donahue G."/>
            <person name="Yang P."/>
            <person name="Li Q."/>
            <person name="Li C."/>
            <person name="Zhang P."/>
            <person name="Huang Z."/>
            <person name="Berger S.L."/>
            <person name="Reinberg D."/>
            <person name="Wang J."/>
            <person name="Liebig J."/>
        </authorList>
    </citation>
    <scope>NUCLEOTIDE SEQUENCE [LARGE SCALE GENOMIC DNA]</scope>
    <source>
        <strain evidence="3 4">R22 G/1</strain>
    </source>
</reference>
<keyword evidence="4" id="KW-1185">Reference proteome</keyword>
<dbReference type="STRING" id="610380.E2BSR1"/>
<dbReference type="EMBL" id="GL450241">
    <property type="protein sequence ID" value="EFN81307.1"/>
    <property type="molecule type" value="Genomic_DNA"/>
</dbReference>
<keyword evidence="1" id="KW-0175">Coiled coil</keyword>
<sequence>MEDTHSTEILKNDLQKASLEDKIKELEHQLKMSKLENEKQKTNTVTTGIKSTADVGINVSLSAVELKKKSEVQEKNVMTDEFYPLDDDPYPIFCSKCNAYMYPPPVEQICQIMSVCPDLIEPIFSPRAISPLSLLHDKESEHFNKNVPNSNPGHSDRNIPNKRTDSKELEHLHGNEMASTFKVSSSHLETPCYNSVNGTYNFKLESKNSSALEQDYANVQFKNEVHTKYCKPIAMNLSNDQDLIAKHNSSINNMEKTIRVMKRKLKQLQKKKKKENKQNCCHHNATSCNNVTATTASLLNPDLLVSVCQSMIKFCANKKKVRNTNEDEKNKREIKSKKYKHKMKRMKLKRLNKMKDKSSWKVEHLHEIFLQDTVNTDSEKDLNVDINESGLSNQNFLNHSTEVKSIGETEYTAEMECTTEGESTEMEYTIETKSANIECIAERGSAEMECAAKTGSAKMKFAEVEYTEKIESAEVKYTGKIDSAEVEYTAEMESAAITKSIPKIKPVADVESDAKVTPVHADSDAKAMSVTGVESNAKVMPVADMEAHVKVTHVAHAGSDAKAMPPVADIESIVNNPMILHSDVDEIYVSNSLSTDNVESVTLNPHDSNHHTVTKTMLSRSHSESSSSYSNGNVIGKITIGSNFKNKRKTVNRLLKKVKNLKRKTQMNSVILPNKHLKVEPSSNDTSEFYNSMKKRRIAHTPKASASPPGTVEKNSTDLTIGSIIEPEVFTNFSSNMQTPKDDTPIKTQKKRGKNIKNNLVESIREHIPNKKLLTKKTLHITKTEDSSLHNDNVTLFDNNIEQLLASFSHHFSPDDTLVSSNTVNGIMSPSKESTSSNALCKDSKDYELTEDLHTNTTEVTGNISPPVKLHSTATLKSFTYKNCDYKSDMTKGTTDEASENRSTEGQSSDVEVREDDLSVTDEENCTTSKEHDEQNVVGSVEAHDTNNKSVKKKYLHSSLLKRRNIVKSSLDDNAKESYDEINMKMREECVNNEETRILGKFVKKQLMRLMQSNWEDSIHCGIVDKLRRICGPNLIAKCIVEFLSEYSEYNRVLDKSFTPPAPLMSRYEQKIMMLLIDLERSKPTVIASVRTAIQYKLFQLSGKLRFSEVESFTRIYVVLARLQNDREAVRIMCCDALYCMGYHAINVLYTALTSWPEIFPHADAHKGFLPRCIAFLISQSSDNTYQKSQPLRMLMSKYYGYTEQIKVEDFADELMTAFADKKEDGLNTAIILLAKRNGSTWTYDNIIKTPLLPMIICQRYLCMYNAFSLLGKLMRAFPLKSKDTIVQDMSNQLADLLASDECDVQQGIASALLSLARQEFHKVTIAVMKWTPKKTLRPSIIAQIDAHIKKRTPKFWKMYIQKELFEIYPK</sequence>
<dbReference type="Proteomes" id="UP000008237">
    <property type="component" value="Unassembled WGS sequence"/>
</dbReference>
<organism evidence="4">
    <name type="scientific">Harpegnathos saltator</name>
    <name type="common">Jerdon's jumping ant</name>
    <dbReference type="NCBI Taxonomy" id="610380"/>
    <lineage>
        <taxon>Eukaryota</taxon>
        <taxon>Metazoa</taxon>
        <taxon>Ecdysozoa</taxon>
        <taxon>Arthropoda</taxon>
        <taxon>Hexapoda</taxon>
        <taxon>Insecta</taxon>
        <taxon>Pterygota</taxon>
        <taxon>Neoptera</taxon>
        <taxon>Endopterygota</taxon>
        <taxon>Hymenoptera</taxon>
        <taxon>Apocrita</taxon>
        <taxon>Aculeata</taxon>
        <taxon>Formicoidea</taxon>
        <taxon>Formicidae</taxon>
        <taxon>Ponerinae</taxon>
        <taxon>Ponerini</taxon>
        <taxon>Harpegnathos</taxon>
    </lineage>
</organism>
<name>E2BSR1_HARSA</name>
<evidence type="ECO:0000313" key="4">
    <source>
        <dbReference type="Proteomes" id="UP000008237"/>
    </source>
</evidence>
<protein>
    <submittedName>
        <fullName evidence="3">Uncharacterized protein</fullName>
    </submittedName>
</protein>
<feature type="coiled-coil region" evidence="1">
    <location>
        <begin position="244"/>
        <end position="278"/>
    </location>
</feature>
<dbReference type="OrthoDB" id="6368736at2759"/>
<feature type="region of interest" description="Disordered" evidence="2">
    <location>
        <begin position="891"/>
        <end position="935"/>
    </location>
</feature>
<accession>E2BSR1</accession>
<feature type="compositionally biased region" description="Acidic residues" evidence="2">
    <location>
        <begin position="913"/>
        <end position="925"/>
    </location>
</feature>
<dbReference type="InParanoid" id="E2BSR1"/>
<dbReference type="InterPro" id="IPR016024">
    <property type="entry name" value="ARM-type_fold"/>
</dbReference>
<proteinExistence type="predicted"/>
<evidence type="ECO:0000256" key="2">
    <source>
        <dbReference type="SAM" id="MobiDB-lite"/>
    </source>
</evidence>
<evidence type="ECO:0000256" key="1">
    <source>
        <dbReference type="SAM" id="Coils"/>
    </source>
</evidence>
<gene>
    <name evidence="3" type="ORF">EAI_01676</name>
</gene>